<dbReference type="InterPro" id="IPR010980">
    <property type="entry name" value="Cyt_c/b562"/>
</dbReference>
<reference evidence="2 3" key="2">
    <citation type="submission" date="2018-12" db="EMBL/GenBank/DDBJ databases">
        <title>Rhizobacter gummiphilus sp. nov., a rubber-degrading bacterium isolated from the soil of a botanical garden in Japan.</title>
        <authorList>
            <person name="Shunsuke S.S."/>
        </authorList>
    </citation>
    <scope>NUCLEOTIDE SEQUENCE [LARGE SCALE GENOMIC DNA]</scope>
    <source>
        <strain evidence="2 3">S-16</strain>
    </source>
</reference>
<dbReference type="SUPFAM" id="SSF47175">
    <property type="entry name" value="Cytochromes"/>
    <property type="match status" value="1"/>
</dbReference>
<protein>
    <recommendedName>
        <fullName evidence="4">Cytochrome C</fullName>
    </recommendedName>
</protein>
<evidence type="ECO:0000313" key="2">
    <source>
        <dbReference type="EMBL" id="RQP23983.1"/>
    </source>
</evidence>
<dbReference type="EMBL" id="QUSW01000003">
    <property type="protein sequence ID" value="RQP23983.1"/>
    <property type="molecule type" value="Genomic_DNA"/>
</dbReference>
<evidence type="ECO:0000313" key="3">
    <source>
        <dbReference type="Proteomes" id="UP000267464"/>
    </source>
</evidence>
<evidence type="ECO:0000256" key="1">
    <source>
        <dbReference type="SAM" id="SignalP"/>
    </source>
</evidence>
<comment type="caution">
    <text evidence="2">The sequence shown here is derived from an EMBL/GenBank/DDBJ whole genome shotgun (WGS) entry which is preliminary data.</text>
</comment>
<name>A0A3N7HQL4_9BURK</name>
<accession>A0A3N7HQL4</accession>
<dbReference type="AlphaFoldDB" id="A0A3N7HQL4"/>
<sequence>MPAMSRLSLAAGLAAVVLAPFACVPLARAASVLDFDVWMRAIDKRSVAVQKSIARRDAVAARADAQEIERLYALMQTYFVDAGNASDAVQISRDGKDLASSITGLVDAQDFDGASQAALRIAQACNDCHDAYKPFK</sequence>
<gene>
    <name evidence="2" type="ORF">DZC73_11580</name>
</gene>
<feature type="signal peptide" evidence="1">
    <location>
        <begin position="1"/>
        <end position="29"/>
    </location>
</feature>
<feature type="chain" id="PRO_5017921691" description="Cytochrome C" evidence="1">
    <location>
        <begin position="30"/>
        <end position="136"/>
    </location>
</feature>
<organism evidence="2 3">
    <name type="scientific">Piscinibacter terrae</name>
    <dbReference type="NCBI Taxonomy" id="2496871"/>
    <lineage>
        <taxon>Bacteria</taxon>
        <taxon>Pseudomonadati</taxon>
        <taxon>Pseudomonadota</taxon>
        <taxon>Betaproteobacteria</taxon>
        <taxon>Burkholderiales</taxon>
        <taxon>Sphaerotilaceae</taxon>
        <taxon>Piscinibacter</taxon>
    </lineage>
</organism>
<dbReference type="GO" id="GO:0020037">
    <property type="term" value="F:heme binding"/>
    <property type="evidence" value="ECO:0007669"/>
    <property type="project" value="InterPro"/>
</dbReference>
<dbReference type="GO" id="GO:0022900">
    <property type="term" value="P:electron transport chain"/>
    <property type="evidence" value="ECO:0007669"/>
    <property type="project" value="InterPro"/>
</dbReference>
<evidence type="ECO:0008006" key="4">
    <source>
        <dbReference type="Google" id="ProtNLM"/>
    </source>
</evidence>
<reference evidence="2 3" key="1">
    <citation type="submission" date="2018-08" db="EMBL/GenBank/DDBJ databases">
        <authorList>
            <person name="Khan S.A."/>
            <person name="Jeon C.O."/>
            <person name="Chun B.H."/>
            <person name="Jeong S.E."/>
        </authorList>
    </citation>
    <scope>NUCLEOTIDE SEQUENCE [LARGE SCALE GENOMIC DNA]</scope>
    <source>
        <strain evidence="2 3">S-16</strain>
    </source>
</reference>
<dbReference type="GO" id="GO:0005506">
    <property type="term" value="F:iron ion binding"/>
    <property type="evidence" value="ECO:0007669"/>
    <property type="project" value="InterPro"/>
</dbReference>
<dbReference type="GO" id="GO:0009055">
    <property type="term" value="F:electron transfer activity"/>
    <property type="evidence" value="ECO:0007669"/>
    <property type="project" value="InterPro"/>
</dbReference>
<keyword evidence="1" id="KW-0732">Signal</keyword>
<proteinExistence type="predicted"/>
<keyword evidence="3" id="KW-1185">Reference proteome</keyword>
<dbReference type="Proteomes" id="UP000267464">
    <property type="component" value="Unassembled WGS sequence"/>
</dbReference>